<comment type="function">
    <text evidence="1 13">Produces ATP from ADP in the presence of a proton gradient across the membrane.</text>
</comment>
<dbReference type="Pfam" id="PF00401">
    <property type="entry name" value="ATP-synt_DE"/>
    <property type="match status" value="1"/>
</dbReference>
<dbReference type="InterPro" id="IPR036794">
    <property type="entry name" value="ATP_F1_dsu/esu_C_sf"/>
</dbReference>
<evidence type="ECO:0000256" key="8">
    <source>
        <dbReference type="ARBA" id="ARBA00023136"/>
    </source>
</evidence>
<sequence length="148" mass="16427">MLTVPLEIVTPERIVLSMDVRMVILKGGDGEIGILPRHIPLATAVKPCLVRIRLADDREDVVPVSGGFVEVLPEKITLLADTAELPEEIDVDRALHAKDRAEKRLQAAVDEEEAERARQALTRAELRLQAVEEHKRLNGFLHAHVPSV</sequence>
<evidence type="ECO:0000256" key="11">
    <source>
        <dbReference type="ARBA" id="ARBA00030215"/>
    </source>
</evidence>
<keyword evidence="9 13" id="KW-0139">CF(1)</keyword>
<evidence type="ECO:0000256" key="4">
    <source>
        <dbReference type="ARBA" id="ARBA00014480"/>
    </source>
</evidence>
<evidence type="ECO:0000259" key="17">
    <source>
        <dbReference type="Pfam" id="PF02823"/>
    </source>
</evidence>
<dbReference type="InterPro" id="IPR020546">
    <property type="entry name" value="ATP_synth_F1_dsu/esu_N"/>
</dbReference>
<evidence type="ECO:0000256" key="14">
    <source>
        <dbReference type="RuleBase" id="RU003656"/>
    </source>
</evidence>
<accession>A0A1N7LF69</accession>
<keyword evidence="7 13" id="KW-0406">Ion transport</keyword>
<comment type="subunit">
    <text evidence="13 14">F-type ATPases have 2 components, CF(1) - the catalytic core - and CF(0) - the membrane proton channel. CF(1) has five subunits: alpha(3), beta(3), gamma(1), delta(1), epsilon(1). CF(0) has three main subunits: a, b and c.</text>
</comment>
<feature type="coiled-coil region" evidence="15">
    <location>
        <begin position="91"/>
        <end position="134"/>
    </location>
</feature>
<evidence type="ECO:0000256" key="1">
    <source>
        <dbReference type="ARBA" id="ARBA00003543"/>
    </source>
</evidence>
<dbReference type="GO" id="GO:0005886">
    <property type="term" value="C:plasma membrane"/>
    <property type="evidence" value="ECO:0007669"/>
    <property type="project" value="UniProtKB-SubCell"/>
</dbReference>
<keyword evidence="5 13" id="KW-0813">Transport</keyword>
<keyword evidence="19" id="KW-1185">Reference proteome</keyword>
<evidence type="ECO:0000256" key="10">
    <source>
        <dbReference type="ARBA" id="ARBA00023310"/>
    </source>
</evidence>
<evidence type="ECO:0000256" key="6">
    <source>
        <dbReference type="ARBA" id="ARBA00022781"/>
    </source>
</evidence>
<dbReference type="Proteomes" id="UP000186156">
    <property type="component" value="Unassembled WGS sequence"/>
</dbReference>
<evidence type="ECO:0000259" key="16">
    <source>
        <dbReference type="Pfam" id="PF00401"/>
    </source>
</evidence>
<dbReference type="InterPro" id="IPR001469">
    <property type="entry name" value="ATP_synth_F1_dsu/esu"/>
</dbReference>
<keyword evidence="15" id="KW-0175">Coiled coil</keyword>
<dbReference type="EMBL" id="FTOO01000003">
    <property type="protein sequence ID" value="SIS72450.1"/>
    <property type="molecule type" value="Genomic_DNA"/>
</dbReference>
<dbReference type="STRING" id="252246.SAMN05421799_103102"/>
<keyword evidence="10 13" id="KW-0066">ATP synthesis</keyword>
<feature type="domain" description="ATP synthase epsilon subunit C-terminal" evidence="16">
    <location>
        <begin position="87"/>
        <end position="132"/>
    </location>
</feature>
<evidence type="ECO:0000256" key="3">
    <source>
        <dbReference type="ARBA" id="ARBA00005712"/>
    </source>
</evidence>
<evidence type="ECO:0000256" key="9">
    <source>
        <dbReference type="ARBA" id="ARBA00023196"/>
    </source>
</evidence>
<dbReference type="GO" id="GO:0005524">
    <property type="term" value="F:ATP binding"/>
    <property type="evidence" value="ECO:0007669"/>
    <property type="project" value="UniProtKB-UniRule"/>
</dbReference>
<gene>
    <name evidence="13" type="primary">atpC</name>
    <name evidence="18" type="ORF">SAMN05421799_103102</name>
</gene>
<evidence type="ECO:0000313" key="18">
    <source>
        <dbReference type="EMBL" id="SIS72450.1"/>
    </source>
</evidence>
<dbReference type="Gene3D" id="2.60.15.10">
    <property type="entry name" value="F0F1 ATP synthase delta/epsilon subunit, N-terminal"/>
    <property type="match status" value="1"/>
</dbReference>
<evidence type="ECO:0000256" key="7">
    <source>
        <dbReference type="ARBA" id="ARBA00023065"/>
    </source>
</evidence>
<evidence type="ECO:0000256" key="12">
    <source>
        <dbReference type="ARBA" id="ARBA00031795"/>
    </source>
</evidence>
<dbReference type="PANTHER" id="PTHR13822">
    <property type="entry name" value="ATP SYNTHASE DELTA/EPSILON CHAIN"/>
    <property type="match status" value="1"/>
</dbReference>
<dbReference type="SUPFAM" id="SSF46604">
    <property type="entry name" value="Epsilon subunit of F1F0-ATP synthase C-terminal domain"/>
    <property type="match status" value="1"/>
</dbReference>
<dbReference type="InterPro" id="IPR036771">
    <property type="entry name" value="ATPsynth_dsu/esu_N"/>
</dbReference>
<dbReference type="GO" id="GO:0045259">
    <property type="term" value="C:proton-transporting ATP synthase complex"/>
    <property type="evidence" value="ECO:0007669"/>
    <property type="project" value="UniProtKB-KW"/>
</dbReference>
<dbReference type="RefSeq" id="WP_076345603.1">
    <property type="nucleotide sequence ID" value="NZ_FTOO01000003.1"/>
</dbReference>
<evidence type="ECO:0000256" key="2">
    <source>
        <dbReference type="ARBA" id="ARBA00004202"/>
    </source>
</evidence>
<keyword evidence="8 13" id="KW-0472">Membrane</keyword>
<evidence type="ECO:0000313" key="19">
    <source>
        <dbReference type="Proteomes" id="UP000186156"/>
    </source>
</evidence>
<protein>
    <recommendedName>
        <fullName evidence="4 13">ATP synthase epsilon chain</fullName>
    </recommendedName>
    <alternativeName>
        <fullName evidence="12 13">ATP synthase F1 sector epsilon subunit</fullName>
    </alternativeName>
    <alternativeName>
        <fullName evidence="11 13">F-ATPase epsilon subunit</fullName>
    </alternativeName>
</protein>
<dbReference type="OrthoDB" id="9804110at2"/>
<keyword evidence="13" id="KW-1003">Cell membrane</keyword>
<dbReference type="SUPFAM" id="SSF51344">
    <property type="entry name" value="Epsilon subunit of F1F0-ATP synthase N-terminal domain"/>
    <property type="match status" value="1"/>
</dbReference>
<proteinExistence type="inferred from homology"/>
<dbReference type="GO" id="GO:0046933">
    <property type="term" value="F:proton-transporting ATP synthase activity, rotational mechanism"/>
    <property type="evidence" value="ECO:0007669"/>
    <property type="project" value="UniProtKB-UniRule"/>
</dbReference>
<feature type="domain" description="ATP synthase F1 complex delta/epsilon subunit N-terminal" evidence="17">
    <location>
        <begin position="6"/>
        <end position="83"/>
    </location>
</feature>
<evidence type="ECO:0000256" key="13">
    <source>
        <dbReference type="HAMAP-Rule" id="MF_00530"/>
    </source>
</evidence>
<comment type="similarity">
    <text evidence="3 13 14">Belongs to the ATPase epsilon chain family.</text>
</comment>
<name>A0A1N7LF69_9BACL</name>
<comment type="subcellular location">
    <subcellularLocation>
        <location evidence="2 13">Cell membrane</location>
        <topology evidence="2 13">Peripheral membrane protein</topology>
    </subcellularLocation>
</comment>
<evidence type="ECO:0000256" key="15">
    <source>
        <dbReference type="SAM" id="Coils"/>
    </source>
</evidence>
<dbReference type="Pfam" id="PF02823">
    <property type="entry name" value="ATP-synt_DE_N"/>
    <property type="match status" value="1"/>
</dbReference>
<dbReference type="Gene3D" id="1.20.5.440">
    <property type="entry name" value="ATP synthase delta/epsilon subunit, C-terminal domain"/>
    <property type="match status" value="1"/>
</dbReference>
<dbReference type="CDD" id="cd12152">
    <property type="entry name" value="F1-ATPase_delta"/>
    <property type="match status" value="1"/>
</dbReference>
<dbReference type="InterPro" id="IPR020547">
    <property type="entry name" value="ATP_synth_F1_esu_C"/>
</dbReference>
<dbReference type="NCBIfam" id="TIGR01216">
    <property type="entry name" value="ATP_synt_epsi"/>
    <property type="match status" value="1"/>
</dbReference>
<reference evidence="19" key="1">
    <citation type="submission" date="2017-01" db="EMBL/GenBank/DDBJ databases">
        <authorList>
            <person name="Varghese N."/>
            <person name="Submissions S."/>
        </authorList>
    </citation>
    <scope>NUCLEOTIDE SEQUENCE [LARGE SCALE GENOMIC DNA]</scope>
    <source>
        <strain evidence="19">DSM 16176</strain>
    </source>
</reference>
<dbReference type="HAMAP" id="MF_00530">
    <property type="entry name" value="ATP_synth_epsil_bac"/>
    <property type="match status" value="1"/>
</dbReference>
<organism evidence="18 19">
    <name type="scientific">Alicyclobacillus vulcanalis</name>
    <dbReference type="NCBI Taxonomy" id="252246"/>
    <lineage>
        <taxon>Bacteria</taxon>
        <taxon>Bacillati</taxon>
        <taxon>Bacillota</taxon>
        <taxon>Bacilli</taxon>
        <taxon>Bacillales</taxon>
        <taxon>Alicyclobacillaceae</taxon>
        <taxon>Alicyclobacillus</taxon>
    </lineage>
</organism>
<keyword evidence="6 13" id="KW-0375">Hydrogen ion transport</keyword>
<dbReference type="PANTHER" id="PTHR13822:SF10">
    <property type="entry name" value="ATP SYNTHASE EPSILON CHAIN, CHLOROPLASTIC"/>
    <property type="match status" value="1"/>
</dbReference>
<dbReference type="AlphaFoldDB" id="A0A1N7LF69"/>
<evidence type="ECO:0000256" key="5">
    <source>
        <dbReference type="ARBA" id="ARBA00022448"/>
    </source>
</evidence>